<dbReference type="OrthoDB" id="3067636at2759"/>
<proteinExistence type="predicted"/>
<protein>
    <recommendedName>
        <fullName evidence="2">C2H2-type domain-containing protein</fullName>
    </recommendedName>
</protein>
<name>A0A2G8SJR7_9APHY</name>
<feature type="region of interest" description="Disordered" evidence="1">
    <location>
        <begin position="56"/>
        <end position="170"/>
    </location>
</feature>
<feature type="compositionally biased region" description="Acidic residues" evidence="1">
    <location>
        <begin position="65"/>
        <end position="76"/>
    </location>
</feature>
<reference evidence="3 4" key="1">
    <citation type="journal article" date="2015" name="Sci. Rep.">
        <title>Chromosome-level genome map provides insights into diverse defense mechanisms in the medicinal fungus Ganoderma sinense.</title>
        <authorList>
            <person name="Zhu Y."/>
            <person name="Xu J."/>
            <person name="Sun C."/>
            <person name="Zhou S."/>
            <person name="Xu H."/>
            <person name="Nelson D.R."/>
            <person name="Qian J."/>
            <person name="Song J."/>
            <person name="Luo H."/>
            <person name="Xiang L."/>
            <person name="Li Y."/>
            <person name="Xu Z."/>
            <person name="Ji A."/>
            <person name="Wang L."/>
            <person name="Lu S."/>
            <person name="Hayward A."/>
            <person name="Sun W."/>
            <person name="Li X."/>
            <person name="Schwartz D.C."/>
            <person name="Wang Y."/>
            <person name="Chen S."/>
        </authorList>
    </citation>
    <scope>NUCLEOTIDE SEQUENCE [LARGE SCALE GENOMIC DNA]</scope>
    <source>
        <strain evidence="3 4">ZZ0214-1</strain>
    </source>
</reference>
<comment type="caution">
    <text evidence="3">The sequence shown here is derived from an EMBL/GenBank/DDBJ whole genome shotgun (WGS) entry which is preliminary data.</text>
</comment>
<evidence type="ECO:0000313" key="4">
    <source>
        <dbReference type="Proteomes" id="UP000230002"/>
    </source>
</evidence>
<accession>A0A2G8SJR7</accession>
<dbReference type="AlphaFoldDB" id="A0A2G8SJR7"/>
<sequence length="288" mass="31633">MFNSGSYPCRNIGCTKSFGGAIGRGVHEKSCKHRLSGVRKRMAEGVKAIHQARKRARLHAQETGGDSEWEDVDESVGEDHAKLSPLEIPLPPPAPLAPAPASPPTVSTRGGRRLRIPKKYDDMVPSSRSALPSQYAPLLFHPSPSPQRSPTTPSSFSSSSSEEEEEFESTPDAFGVFRRYFREPQALPDDDSVLEDVCDSPGLEGSNSNPSTGYTSILWLSRMVAITVDDDEAAYGPFANASQFRLFDYFYDRTEVRSHAAFDDLMHVLRSDGFSVDDLDGFSARQGE</sequence>
<evidence type="ECO:0000313" key="3">
    <source>
        <dbReference type="EMBL" id="PIL34015.1"/>
    </source>
</evidence>
<feature type="compositionally biased region" description="Low complexity" evidence="1">
    <location>
        <begin position="146"/>
        <end position="160"/>
    </location>
</feature>
<evidence type="ECO:0000256" key="1">
    <source>
        <dbReference type="SAM" id="MobiDB-lite"/>
    </source>
</evidence>
<dbReference type="STRING" id="1077348.A0A2G8SJR7"/>
<feature type="domain" description="C2H2-type" evidence="2">
    <location>
        <begin position="9"/>
        <end position="33"/>
    </location>
</feature>
<gene>
    <name evidence="3" type="ORF">GSI_03723</name>
</gene>
<dbReference type="InterPro" id="IPR013087">
    <property type="entry name" value="Znf_C2H2_type"/>
</dbReference>
<dbReference type="PROSITE" id="PS00028">
    <property type="entry name" value="ZINC_FINGER_C2H2_1"/>
    <property type="match status" value="1"/>
</dbReference>
<dbReference type="EMBL" id="AYKW01000006">
    <property type="protein sequence ID" value="PIL34015.1"/>
    <property type="molecule type" value="Genomic_DNA"/>
</dbReference>
<feature type="compositionally biased region" description="Pro residues" evidence="1">
    <location>
        <begin position="88"/>
        <end position="103"/>
    </location>
</feature>
<organism evidence="3 4">
    <name type="scientific">Ganoderma sinense ZZ0214-1</name>
    <dbReference type="NCBI Taxonomy" id="1077348"/>
    <lineage>
        <taxon>Eukaryota</taxon>
        <taxon>Fungi</taxon>
        <taxon>Dikarya</taxon>
        <taxon>Basidiomycota</taxon>
        <taxon>Agaricomycotina</taxon>
        <taxon>Agaricomycetes</taxon>
        <taxon>Polyporales</taxon>
        <taxon>Polyporaceae</taxon>
        <taxon>Ganoderma</taxon>
    </lineage>
</organism>
<feature type="region of interest" description="Disordered" evidence="1">
    <location>
        <begin position="190"/>
        <end position="209"/>
    </location>
</feature>
<keyword evidence="4" id="KW-1185">Reference proteome</keyword>
<dbReference type="Proteomes" id="UP000230002">
    <property type="component" value="Unassembled WGS sequence"/>
</dbReference>
<evidence type="ECO:0000259" key="2">
    <source>
        <dbReference type="PROSITE" id="PS00028"/>
    </source>
</evidence>